<dbReference type="Pfam" id="PF22692">
    <property type="entry name" value="LlgE_F_G_D1"/>
    <property type="match status" value="1"/>
</dbReference>
<dbReference type="SUPFAM" id="SSF117143">
    <property type="entry name" value="Flagellar hook protein flgE"/>
    <property type="match status" value="1"/>
</dbReference>
<comment type="subcellular location">
    <subcellularLocation>
        <location evidence="1 4">Bacterial flagellum basal body</location>
    </subcellularLocation>
</comment>
<dbReference type="PANTHER" id="PTHR30435:SF19">
    <property type="entry name" value="FLAGELLAR BASAL-BODY ROD PROTEIN FLGG"/>
    <property type="match status" value="1"/>
</dbReference>
<feature type="domain" description="Flagellar basal-body/hook protein C-terminal" evidence="7">
    <location>
        <begin position="200"/>
        <end position="243"/>
    </location>
</feature>
<dbReference type="EMBL" id="CP123872">
    <property type="protein sequence ID" value="WND01679.1"/>
    <property type="molecule type" value="Genomic_DNA"/>
</dbReference>
<feature type="domain" description="Flagellar basal body rod protein N-terminal" evidence="6">
    <location>
        <begin position="13"/>
        <end position="35"/>
    </location>
</feature>
<feature type="domain" description="Flagellar hook protein FlgE/F/G-like D1" evidence="8">
    <location>
        <begin position="84"/>
        <end position="150"/>
    </location>
</feature>
<keyword evidence="9" id="KW-0969">Cilium</keyword>
<comment type="similarity">
    <text evidence="2 4">Belongs to the flagella basal body rod proteins family.</text>
</comment>
<evidence type="ECO:0000259" key="6">
    <source>
        <dbReference type="Pfam" id="PF00460"/>
    </source>
</evidence>
<dbReference type="Pfam" id="PF06429">
    <property type="entry name" value="Flg_bbr_C"/>
    <property type="match status" value="1"/>
</dbReference>
<evidence type="ECO:0000313" key="9">
    <source>
        <dbReference type="EMBL" id="WND01679.1"/>
    </source>
</evidence>
<dbReference type="GO" id="GO:0009425">
    <property type="term" value="C:bacterial-type flagellum basal body"/>
    <property type="evidence" value="ECO:0007669"/>
    <property type="project" value="UniProtKB-SubCell"/>
</dbReference>
<dbReference type="InterPro" id="IPR053967">
    <property type="entry name" value="LlgE_F_G-like_D1"/>
</dbReference>
<evidence type="ECO:0000259" key="7">
    <source>
        <dbReference type="Pfam" id="PF06429"/>
    </source>
</evidence>
<gene>
    <name evidence="9" type="ORF">QGN29_08915</name>
</gene>
<evidence type="ECO:0000256" key="4">
    <source>
        <dbReference type="RuleBase" id="RU362116"/>
    </source>
</evidence>
<evidence type="ECO:0000313" key="10">
    <source>
        <dbReference type="Proteomes" id="UP001268683"/>
    </source>
</evidence>
<evidence type="ECO:0000256" key="3">
    <source>
        <dbReference type="ARBA" id="ARBA00023143"/>
    </source>
</evidence>
<dbReference type="InterPro" id="IPR020013">
    <property type="entry name" value="Flagellar_FlgE/F/G"/>
</dbReference>
<dbReference type="AlphaFoldDB" id="A0AA52EG32"/>
<dbReference type="KEGG" id="tmk:QGN29_08915"/>
<evidence type="ECO:0000256" key="2">
    <source>
        <dbReference type="ARBA" id="ARBA00009677"/>
    </source>
</evidence>
<evidence type="ECO:0000259" key="8">
    <source>
        <dbReference type="Pfam" id="PF22692"/>
    </source>
</evidence>
<organism evidence="9 10">
    <name type="scientific">Temperatibacter marinus</name>
    <dbReference type="NCBI Taxonomy" id="1456591"/>
    <lineage>
        <taxon>Bacteria</taxon>
        <taxon>Pseudomonadati</taxon>
        <taxon>Pseudomonadota</taxon>
        <taxon>Alphaproteobacteria</taxon>
        <taxon>Kordiimonadales</taxon>
        <taxon>Temperatibacteraceae</taxon>
        <taxon>Temperatibacter</taxon>
    </lineage>
</organism>
<dbReference type="PANTHER" id="PTHR30435">
    <property type="entry name" value="FLAGELLAR PROTEIN"/>
    <property type="match status" value="1"/>
</dbReference>
<accession>A0AA52EG32</accession>
<keyword evidence="9" id="KW-0966">Cell projection</keyword>
<reference evidence="9" key="1">
    <citation type="submission" date="2023-04" db="EMBL/GenBank/DDBJ databases">
        <title>Complete genome sequence of Temperatibacter marinus.</title>
        <authorList>
            <person name="Rong J.-C."/>
            <person name="Yi M.-L."/>
            <person name="Zhao Q."/>
        </authorList>
    </citation>
    <scope>NUCLEOTIDE SEQUENCE</scope>
    <source>
        <strain evidence="9">NBRC 110045</strain>
    </source>
</reference>
<dbReference type="InterPro" id="IPR001444">
    <property type="entry name" value="Flag_bb_rod_N"/>
</dbReference>
<protein>
    <submittedName>
        <fullName evidence="9">Flagellar hook basal-body protein</fullName>
    </submittedName>
</protein>
<dbReference type="RefSeq" id="WP_310797508.1">
    <property type="nucleotide sequence ID" value="NZ_CP123872.1"/>
</dbReference>
<proteinExistence type="inferred from homology"/>
<dbReference type="Pfam" id="PF00460">
    <property type="entry name" value="Flg_bb_rod"/>
    <property type="match status" value="1"/>
</dbReference>
<dbReference type="Proteomes" id="UP001268683">
    <property type="component" value="Chromosome"/>
</dbReference>
<evidence type="ECO:0000256" key="5">
    <source>
        <dbReference type="SAM" id="MobiDB-lite"/>
    </source>
</evidence>
<dbReference type="InterPro" id="IPR010930">
    <property type="entry name" value="Flg_bb/hook_C_dom"/>
</dbReference>
<dbReference type="InterPro" id="IPR037925">
    <property type="entry name" value="FlgE/F/G-like"/>
</dbReference>
<name>A0AA52EG32_9PROT</name>
<keyword evidence="10" id="KW-1185">Reference proteome</keyword>
<dbReference type="GO" id="GO:0071978">
    <property type="term" value="P:bacterial-type flagellum-dependent swarming motility"/>
    <property type="evidence" value="ECO:0007669"/>
    <property type="project" value="TreeGrafter"/>
</dbReference>
<evidence type="ECO:0000256" key="1">
    <source>
        <dbReference type="ARBA" id="ARBA00004117"/>
    </source>
</evidence>
<keyword evidence="9" id="KW-0282">Flagellum</keyword>
<dbReference type="NCBIfam" id="TIGR03506">
    <property type="entry name" value="FlgEFG_subfam"/>
    <property type="match status" value="1"/>
</dbReference>
<keyword evidence="3 4" id="KW-0975">Bacterial flagellum</keyword>
<sequence>MDTALYVSLAHRSALKRKMDVVAHNIANMNTTAFKKEQVLFKEYLMDAPGTITGKVASVIDYGVSRTMTEGNLVNTGNNFDIFISGKAFLSVEGKNGDTQYTRNGRLSLDNERYITLLSGERVLDDSGSPIQLEEEERDIIIAKDGTLSVTNVDGQAEEKGKLGFKIFENLGAMKRLGTSLYRTNEIGADPEPDELRVTQKAIESSNVNAIEEITKMIDIQRAYERSGKNTNSYEDMRKDSLNRLAKVSG</sequence>
<feature type="region of interest" description="Disordered" evidence="5">
    <location>
        <begin position="231"/>
        <end position="250"/>
    </location>
</feature>